<feature type="compositionally biased region" description="Low complexity" evidence="1">
    <location>
        <begin position="62"/>
        <end position="73"/>
    </location>
</feature>
<evidence type="ECO:0000313" key="2">
    <source>
        <dbReference type="EMBL" id="CAI0655733.1"/>
    </source>
</evidence>
<sequence>MDPRYNPPPEHAQRSGNMMSIAAVMSGETEMSAEVGSVSSETITSATSASGGDEAEQPLPPTTLEEMPENPTEPSRENQSSKVSDEDADYEKRMEEYRRRYQEDMEHHFGKRCDDDEEDDEDDEDAPLDPFTQHLLSCWGPEPDAADDDEETTEGSADATLSKLQVPFNPETDIIVHVARPEDRDDPTPLPPKIETSVEFIDDYIEEDWEQAYKLGTSITLTPHKPSNPFGAPAFPIPANVNIADMEFNDRLFEMSRSEHALHHLPPPYTPMTREQRIAADLPPCWPTKAELASPENGKPVTLKLMKLLKGGPWLGPATFLCEVRSEPFYLPFSRPYKLPKHVVAKFQDPLLFEVEHPEEQGPFNEFGRANINFSRETAAYEHLREKGYHGVPAKPPKDSRVCAHIAP</sequence>
<gene>
    <name evidence="2" type="ORF">CGXH109_LOCUS152910</name>
</gene>
<feature type="compositionally biased region" description="Acidic residues" evidence="1">
    <location>
        <begin position="144"/>
        <end position="153"/>
    </location>
</feature>
<name>A0A9W4S8T3_9PEZI</name>
<feature type="compositionally biased region" description="Low complexity" evidence="1">
    <location>
        <begin position="37"/>
        <end position="50"/>
    </location>
</feature>
<feature type="compositionally biased region" description="Basic and acidic residues" evidence="1">
    <location>
        <begin position="90"/>
        <end position="114"/>
    </location>
</feature>
<feature type="non-terminal residue" evidence="2">
    <location>
        <position position="408"/>
    </location>
</feature>
<feature type="compositionally biased region" description="Pro residues" evidence="1">
    <location>
        <begin position="1"/>
        <end position="10"/>
    </location>
</feature>
<dbReference type="Proteomes" id="UP001152533">
    <property type="component" value="Unassembled WGS sequence"/>
</dbReference>
<proteinExistence type="predicted"/>
<dbReference type="EMBL" id="CAMGZC010003479">
    <property type="protein sequence ID" value="CAI0655733.1"/>
    <property type="molecule type" value="Genomic_DNA"/>
</dbReference>
<accession>A0A9W4S8T3</accession>
<reference evidence="2" key="1">
    <citation type="submission" date="2022-08" db="EMBL/GenBank/DDBJ databases">
        <authorList>
            <person name="Giroux E."/>
            <person name="Giroux E."/>
        </authorList>
    </citation>
    <scope>NUCLEOTIDE SEQUENCE</scope>
    <source>
        <strain evidence="2">H1091258</strain>
    </source>
</reference>
<keyword evidence="3" id="KW-1185">Reference proteome</keyword>
<organism evidence="2 3">
    <name type="scientific">Colletotrichum noveboracense</name>
    <dbReference type="NCBI Taxonomy" id="2664923"/>
    <lineage>
        <taxon>Eukaryota</taxon>
        <taxon>Fungi</taxon>
        <taxon>Dikarya</taxon>
        <taxon>Ascomycota</taxon>
        <taxon>Pezizomycotina</taxon>
        <taxon>Sordariomycetes</taxon>
        <taxon>Hypocreomycetidae</taxon>
        <taxon>Glomerellales</taxon>
        <taxon>Glomerellaceae</taxon>
        <taxon>Colletotrichum</taxon>
        <taxon>Colletotrichum gloeosporioides species complex</taxon>
    </lineage>
</organism>
<protein>
    <submittedName>
        <fullName evidence="2">Uncharacterized protein</fullName>
    </submittedName>
</protein>
<feature type="compositionally biased region" description="Acidic residues" evidence="1">
    <location>
        <begin position="115"/>
        <end position="127"/>
    </location>
</feature>
<evidence type="ECO:0000256" key="1">
    <source>
        <dbReference type="SAM" id="MobiDB-lite"/>
    </source>
</evidence>
<dbReference type="AlphaFoldDB" id="A0A9W4S8T3"/>
<feature type="region of interest" description="Disordered" evidence="1">
    <location>
        <begin position="1"/>
        <end position="163"/>
    </location>
</feature>
<evidence type="ECO:0000313" key="3">
    <source>
        <dbReference type="Proteomes" id="UP001152533"/>
    </source>
</evidence>
<comment type="caution">
    <text evidence="2">The sequence shown here is derived from an EMBL/GenBank/DDBJ whole genome shotgun (WGS) entry which is preliminary data.</text>
</comment>